<dbReference type="Proteomes" id="UP001066276">
    <property type="component" value="Chromosome 7"/>
</dbReference>
<gene>
    <name evidence="2" type="ORF">NDU88_001755</name>
</gene>
<feature type="region of interest" description="Disordered" evidence="1">
    <location>
        <begin position="49"/>
        <end position="125"/>
    </location>
</feature>
<organism evidence="2 3">
    <name type="scientific">Pleurodeles waltl</name>
    <name type="common">Iberian ribbed newt</name>
    <dbReference type="NCBI Taxonomy" id="8319"/>
    <lineage>
        <taxon>Eukaryota</taxon>
        <taxon>Metazoa</taxon>
        <taxon>Chordata</taxon>
        <taxon>Craniata</taxon>
        <taxon>Vertebrata</taxon>
        <taxon>Euteleostomi</taxon>
        <taxon>Amphibia</taxon>
        <taxon>Batrachia</taxon>
        <taxon>Caudata</taxon>
        <taxon>Salamandroidea</taxon>
        <taxon>Salamandridae</taxon>
        <taxon>Pleurodelinae</taxon>
        <taxon>Pleurodeles</taxon>
    </lineage>
</organism>
<feature type="compositionally biased region" description="Basic and acidic residues" evidence="1">
    <location>
        <begin position="114"/>
        <end position="125"/>
    </location>
</feature>
<evidence type="ECO:0000313" key="3">
    <source>
        <dbReference type="Proteomes" id="UP001066276"/>
    </source>
</evidence>
<proteinExistence type="predicted"/>
<accession>A0AAV7P6F4</accession>
<reference evidence="2" key="1">
    <citation type="journal article" date="2022" name="bioRxiv">
        <title>Sequencing and chromosome-scale assembly of the giantPleurodeles waltlgenome.</title>
        <authorList>
            <person name="Brown T."/>
            <person name="Elewa A."/>
            <person name="Iarovenko S."/>
            <person name="Subramanian E."/>
            <person name="Araus A.J."/>
            <person name="Petzold A."/>
            <person name="Susuki M."/>
            <person name="Suzuki K.-i.T."/>
            <person name="Hayashi T."/>
            <person name="Toyoda A."/>
            <person name="Oliveira C."/>
            <person name="Osipova E."/>
            <person name="Leigh N.D."/>
            <person name="Simon A."/>
            <person name="Yun M.H."/>
        </authorList>
    </citation>
    <scope>NUCLEOTIDE SEQUENCE</scope>
    <source>
        <strain evidence="2">20211129_DDA</strain>
        <tissue evidence="2">Liver</tissue>
    </source>
</reference>
<comment type="caution">
    <text evidence="2">The sequence shown here is derived from an EMBL/GenBank/DDBJ whole genome shotgun (WGS) entry which is preliminary data.</text>
</comment>
<dbReference type="EMBL" id="JANPWB010000011">
    <property type="protein sequence ID" value="KAJ1123284.1"/>
    <property type="molecule type" value="Genomic_DNA"/>
</dbReference>
<keyword evidence="3" id="KW-1185">Reference proteome</keyword>
<sequence length="157" mass="17186">MKRAPAGSSRSCDITAMLGIALRMRRDASDWRCSRGVQEDEDGVLRCLGNDEADASPVNPDVRVPADTKREDGLHVSVEEKDAEEPGGTASGGPKKTDADIRTGNPGVPEEVADPDKKERTGDTLRDCHVPGGAWLTKVRSFLKDNIRIKWENYGRR</sequence>
<feature type="compositionally biased region" description="Basic and acidic residues" evidence="1">
    <location>
        <begin position="64"/>
        <end position="80"/>
    </location>
</feature>
<dbReference type="AlphaFoldDB" id="A0AAV7P6F4"/>
<name>A0AAV7P6F4_PLEWA</name>
<protein>
    <submittedName>
        <fullName evidence="2">Uncharacterized protein</fullName>
    </submittedName>
</protein>
<evidence type="ECO:0000313" key="2">
    <source>
        <dbReference type="EMBL" id="KAJ1123284.1"/>
    </source>
</evidence>
<evidence type="ECO:0000256" key="1">
    <source>
        <dbReference type="SAM" id="MobiDB-lite"/>
    </source>
</evidence>